<dbReference type="RefSeq" id="WP_233351835.1">
    <property type="nucleotide sequence ID" value="NZ_BMFS01000009.1"/>
</dbReference>
<evidence type="ECO:0000256" key="2">
    <source>
        <dbReference type="ARBA" id="ARBA00022630"/>
    </source>
</evidence>
<feature type="domain" description="Cyclic nucleotide-binding" evidence="4">
    <location>
        <begin position="13"/>
        <end position="132"/>
    </location>
</feature>
<sequence length="561" mass="59001">MNTLAANKPPADVNYTFSDAELAALMPYGEARWHEEGEVLTVQGERGGDCLVTLSGETHIFIDDMDGPVRLGWMERGQFAGDIGVLTGQAALARTIMGKAGEVLHIPFAAFQRLLVENSALSDVFVRTLSARRAFALAREGYSVIVIGSALDRSVFALRDFLTRHGLPHAWLDPDTNSLAAPIMEAKGLTRDDLPAVVLSASRVMVQPTVSALAEYFGSDLLPDGAAADVIVVGAGPAGLAAAVYAASEGLTVVTLDAEAPGGQAGTSSKIENYLGFPMGVSGRELADRAAIQAQKFGVRLAAPVKACALERLESGCYCVSTADGRKLEARAVVIASGAQYQRLPVGEAEAYEGRGLYYGASPLEAQLCAGADVAIVGAGNSAGQGAVFLARTARHVHVLYRRADIRETMSEYLVRRLEEQPNITLHPATEISGLAGTADGAQGRLHALEVTTPAGKAQIEAGFVFLFIGAAPFTDWLPAGLARDAKGFVKTGPQIEPRELVRGGWALDRMPSAYETSLERVYAVGDVRSASVKRVASAVGEGSVVVSAIHAALAEFGRPE</sequence>
<dbReference type="Gene3D" id="3.50.50.60">
    <property type="entry name" value="FAD/NAD(P)-binding domain"/>
    <property type="match status" value="2"/>
</dbReference>
<gene>
    <name evidence="5" type="primary">trxB</name>
    <name evidence="5" type="ORF">GCM10007420_20580</name>
</gene>
<evidence type="ECO:0000313" key="6">
    <source>
        <dbReference type="Proteomes" id="UP000648722"/>
    </source>
</evidence>
<dbReference type="CDD" id="cd00038">
    <property type="entry name" value="CAP_ED"/>
    <property type="match status" value="1"/>
</dbReference>
<dbReference type="PRINTS" id="PR00368">
    <property type="entry name" value="FADPNR"/>
</dbReference>
<dbReference type="InterPro" id="IPR018490">
    <property type="entry name" value="cNMP-bd_dom_sf"/>
</dbReference>
<dbReference type="InterPro" id="IPR036188">
    <property type="entry name" value="FAD/NAD-bd_sf"/>
</dbReference>
<evidence type="ECO:0000313" key="5">
    <source>
        <dbReference type="EMBL" id="GGH04056.1"/>
    </source>
</evidence>
<dbReference type="InterPro" id="IPR000595">
    <property type="entry name" value="cNMP-bd_dom"/>
</dbReference>
<protein>
    <recommendedName>
        <fullName evidence="1">Thioredoxin reductase</fullName>
    </recommendedName>
</protein>
<organism evidence="5 6">
    <name type="scientific">Glycocaulis albus</name>
    <dbReference type="NCBI Taxonomy" id="1382801"/>
    <lineage>
        <taxon>Bacteria</taxon>
        <taxon>Pseudomonadati</taxon>
        <taxon>Pseudomonadota</taxon>
        <taxon>Alphaproteobacteria</taxon>
        <taxon>Maricaulales</taxon>
        <taxon>Maricaulaceae</taxon>
        <taxon>Glycocaulis</taxon>
    </lineage>
</organism>
<proteinExistence type="predicted"/>
<dbReference type="SUPFAM" id="SSF51206">
    <property type="entry name" value="cAMP-binding domain-like"/>
    <property type="match status" value="1"/>
</dbReference>
<dbReference type="EMBL" id="BMFS01000009">
    <property type="protein sequence ID" value="GGH04056.1"/>
    <property type="molecule type" value="Genomic_DNA"/>
</dbReference>
<evidence type="ECO:0000256" key="3">
    <source>
        <dbReference type="ARBA" id="ARBA00023002"/>
    </source>
</evidence>
<name>A0ABQ1XV33_9PROT</name>
<dbReference type="PRINTS" id="PR00469">
    <property type="entry name" value="PNDRDTASEII"/>
</dbReference>
<keyword evidence="2" id="KW-0285">Flavoprotein</keyword>
<dbReference type="Gene3D" id="2.60.120.10">
    <property type="entry name" value="Jelly Rolls"/>
    <property type="match status" value="1"/>
</dbReference>
<keyword evidence="6" id="KW-1185">Reference proteome</keyword>
<dbReference type="Pfam" id="PF07992">
    <property type="entry name" value="Pyr_redox_2"/>
    <property type="match status" value="1"/>
</dbReference>
<dbReference type="Proteomes" id="UP000648722">
    <property type="component" value="Unassembled WGS sequence"/>
</dbReference>
<dbReference type="InterPro" id="IPR014710">
    <property type="entry name" value="RmlC-like_jellyroll"/>
</dbReference>
<dbReference type="PROSITE" id="PS50042">
    <property type="entry name" value="CNMP_BINDING_3"/>
    <property type="match status" value="1"/>
</dbReference>
<evidence type="ECO:0000259" key="4">
    <source>
        <dbReference type="PROSITE" id="PS50042"/>
    </source>
</evidence>
<reference evidence="6" key="1">
    <citation type="journal article" date="2019" name="Int. J. Syst. Evol. Microbiol.">
        <title>The Global Catalogue of Microorganisms (GCM) 10K type strain sequencing project: providing services to taxonomists for standard genome sequencing and annotation.</title>
        <authorList>
            <consortium name="The Broad Institute Genomics Platform"/>
            <consortium name="The Broad Institute Genome Sequencing Center for Infectious Disease"/>
            <person name="Wu L."/>
            <person name="Ma J."/>
        </authorList>
    </citation>
    <scope>NUCLEOTIDE SEQUENCE [LARGE SCALE GENOMIC DNA]</scope>
    <source>
        <strain evidence="6">CGMCC 1.12766</strain>
    </source>
</reference>
<dbReference type="InterPro" id="IPR023753">
    <property type="entry name" value="FAD/NAD-binding_dom"/>
</dbReference>
<comment type="caution">
    <text evidence="5">The sequence shown here is derived from an EMBL/GenBank/DDBJ whole genome shotgun (WGS) entry which is preliminary data.</text>
</comment>
<dbReference type="InterPro" id="IPR050097">
    <property type="entry name" value="Ferredoxin-NADP_redctase_2"/>
</dbReference>
<dbReference type="SUPFAM" id="SSF51905">
    <property type="entry name" value="FAD/NAD(P)-binding domain"/>
    <property type="match status" value="1"/>
</dbReference>
<evidence type="ECO:0000256" key="1">
    <source>
        <dbReference type="ARBA" id="ARBA00018719"/>
    </source>
</evidence>
<dbReference type="Pfam" id="PF00027">
    <property type="entry name" value="cNMP_binding"/>
    <property type="match status" value="1"/>
</dbReference>
<accession>A0ABQ1XV33</accession>
<keyword evidence="3" id="KW-0560">Oxidoreductase</keyword>
<dbReference type="PANTHER" id="PTHR48105">
    <property type="entry name" value="THIOREDOXIN REDUCTASE 1-RELATED-RELATED"/>
    <property type="match status" value="1"/>
</dbReference>